<dbReference type="InterPro" id="IPR043472">
    <property type="entry name" value="Macro_dom-like"/>
</dbReference>
<keyword evidence="2" id="KW-1185">Reference proteome</keyword>
<dbReference type="RefSeq" id="WP_123847435.1">
    <property type="nucleotide sequence ID" value="NZ_RPDH01000002.1"/>
</dbReference>
<dbReference type="EMBL" id="RPDH01000002">
    <property type="protein sequence ID" value="RPE08431.1"/>
    <property type="molecule type" value="Genomic_DNA"/>
</dbReference>
<dbReference type="OrthoDB" id="9780211at2"/>
<evidence type="ECO:0000313" key="2">
    <source>
        <dbReference type="Proteomes" id="UP000278351"/>
    </source>
</evidence>
<comment type="caution">
    <text evidence="1">The sequence shown here is derived from an EMBL/GenBank/DDBJ whole genome shotgun (WGS) entry which is preliminary data.</text>
</comment>
<organism evidence="1 2">
    <name type="scientific">Chitinophaga lutea</name>
    <dbReference type="NCBI Taxonomy" id="2488634"/>
    <lineage>
        <taxon>Bacteria</taxon>
        <taxon>Pseudomonadati</taxon>
        <taxon>Bacteroidota</taxon>
        <taxon>Chitinophagia</taxon>
        <taxon>Chitinophagales</taxon>
        <taxon>Chitinophagaceae</taxon>
        <taxon>Chitinophaga</taxon>
    </lineage>
</organism>
<dbReference type="SUPFAM" id="SSF52949">
    <property type="entry name" value="Macro domain-like"/>
    <property type="match status" value="1"/>
</dbReference>
<sequence>MKETKVKCQFFTEGGDMFNYPGLLSYAHGCNCAGVMGKGWYSINLGIQESWRSKATLLAINKGSYTMLEIANGLGIIEIGVLKINAGLGRSDWRDIKETSINVFG</sequence>
<name>A0A3N4PTT9_9BACT</name>
<protein>
    <submittedName>
        <fullName evidence="1">Uncharacterized protein</fullName>
    </submittedName>
</protein>
<accession>A0A3N4PTT9</accession>
<dbReference type="Proteomes" id="UP000278351">
    <property type="component" value="Unassembled WGS sequence"/>
</dbReference>
<reference evidence="1 2" key="1">
    <citation type="submission" date="2018-11" db="EMBL/GenBank/DDBJ databases">
        <title>Chitinophaga lutea sp.nov., isolate from arsenic contaminated soil.</title>
        <authorList>
            <person name="Zong Y."/>
        </authorList>
    </citation>
    <scope>NUCLEOTIDE SEQUENCE [LARGE SCALE GENOMIC DNA]</scope>
    <source>
        <strain evidence="1 2">ZY74</strain>
    </source>
</reference>
<dbReference type="AlphaFoldDB" id="A0A3N4PTT9"/>
<proteinExistence type="predicted"/>
<dbReference type="Gene3D" id="3.40.220.10">
    <property type="entry name" value="Leucine Aminopeptidase, subunit E, domain 1"/>
    <property type="match status" value="1"/>
</dbReference>
<gene>
    <name evidence="1" type="ORF">EGT74_15390</name>
</gene>
<evidence type="ECO:0000313" key="1">
    <source>
        <dbReference type="EMBL" id="RPE08431.1"/>
    </source>
</evidence>